<dbReference type="HAMAP" id="MF_02071">
    <property type="entry name" value="RlpA"/>
    <property type="match status" value="1"/>
</dbReference>
<dbReference type="PROSITE" id="PS51257">
    <property type="entry name" value="PROKAR_LIPOPROTEIN"/>
    <property type="match status" value="1"/>
</dbReference>
<dbReference type="GO" id="GO:0000270">
    <property type="term" value="P:peptidoglycan metabolic process"/>
    <property type="evidence" value="ECO:0007669"/>
    <property type="project" value="UniProtKB-UniRule"/>
</dbReference>
<accession>A0A0A7EH26</accession>
<keyword evidence="1 6" id="KW-0732">Signal</keyword>
<evidence type="ECO:0000313" key="8">
    <source>
        <dbReference type="EMBL" id="AIY65282.1"/>
    </source>
</evidence>
<dbReference type="Gene3D" id="2.40.40.10">
    <property type="entry name" value="RlpA-like domain"/>
    <property type="match status" value="1"/>
</dbReference>
<dbReference type="PANTHER" id="PTHR34183">
    <property type="entry name" value="ENDOLYTIC PEPTIDOGLYCAN TRANSGLYCOSYLASE RLPA"/>
    <property type="match status" value="1"/>
</dbReference>
<keyword evidence="4 8" id="KW-0449">Lipoprotein</keyword>
<dbReference type="InterPro" id="IPR036680">
    <property type="entry name" value="SPOR-like_sf"/>
</dbReference>
<dbReference type="OrthoDB" id="9779128at2"/>
<evidence type="ECO:0000259" key="7">
    <source>
        <dbReference type="PROSITE" id="PS51724"/>
    </source>
</evidence>
<dbReference type="GO" id="GO:0005886">
    <property type="term" value="C:plasma membrane"/>
    <property type="evidence" value="ECO:0007669"/>
    <property type="project" value="UniProtKB-SubCell"/>
</dbReference>
<dbReference type="STRING" id="1348114.OM33_09045"/>
<organism evidence="8 9">
    <name type="scientific">Pseudoalteromonas piratica</name>
    <dbReference type="NCBI Taxonomy" id="1348114"/>
    <lineage>
        <taxon>Bacteria</taxon>
        <taxon>Pseudomonadati</taxon>
        <taxon>Pseudomonadota</taxon>
        <taxon>Gammaproteobacteria</taxon>
        <taxon>Alteromonadales</taxon>
        <taxon>Pseudoalteromonadaceae</taxon>
        <taxon>Pseudoalteromonas</taxon>
    </lineage>
</organism>
<dbReference type="FunFam" id="2.40.40.10:FF:000003">
    <property type="entry name" value="Endolytic peptidoglycan transglycosylase RlpA"/>
    <property type="match status" value="1"/>
</dbReference>
<keyword evidence="3 4" id="KW-0961">Cell wall biogenesis/degradation</keyword>
<protein>
    <recommendedName>
        <fullName evidence="4">Endolytic peptidoglycan transglycosylase RlpA</fullName>
        <ecNumber evidence="4">4.2.2.-</ecNumber>
    </recommendedName>
</protein>
<name>A0A0A7EH26_9GAMM</name>
<dbReference type="GO" id="GO:0008932">
    <property type="term" value="F:lytic endotransglycosylase activity"/>
    <property type="evidence" value="ECO:0007669"/>
    <property type="project" value="UniProtKB-UniRule"/>
</dbReference>
<feature type="chain" id="PRO_5009982974" description="Endolytic peptidoglycan transglycosylase RlpA" evidence="6">
    <location>
        <begin position="18"/>
        <end position="247"/>
    </location>
</feature>
<dbReference type="InterPro" id="IPR007730">
    <property type="entry name" value="SPOR-like_dom"/>
</dbReference>
<dbReference type="eggNOG" id="COG0797">
    <property type="taxonomic scope" value="Bacteria"/>
</dbReference>
<dbReference type="KEGG" id="pseo:OM33_09045"/>
<dbReference type="RefSeq" id="WP_038641027.1">
    <property type="nucleotide sequence ID" value="NZ_CP009888.1"/>
</dbReference>
<dbReference type="NCBIfam" id="TIGR00413">
    <property type="entry name" value="rlpA"/>
    <property type="match status" value="1"/>
</dbReference>
<keyword evidence="4" id="KW-0564">Palmitate</keyword>
<gene>
    <name evidence="4" type="primary">rlpA</name>
    <name evidence="8" type="ORF">OM33_09045</name>
</gene>
<evidence type="ECO:0000256" key="1">
    <source>
        <dbReference type="ARBA" id="ARBA00022729"/>
    </source>
</evidence>
<dbReference type="PROSITE" id="PS51724">
    <property type="entry name" value="SPOR"/>
    <property type="match status" value="1"/>
</dbReference>
<dbReference type="GO" id="GO:0071555">
    <property type="term" value="P:cell wall organization"/>
    <property type="evidence" value="ECO:0007669"/>
    <property type="project" value="UniProtKB-KW"/>
</dbReference>
<keyword evidence="4" id="KW-1003">Cell membrane</keyword>
<dbReference type="Proteomes" id="UP000030341">
    <property type="component" value="Chromosome 1"/>
</dbReference>
<evidence type="ECO:0000256" key="5">
    <source>
        <dbReference type="RuleBase" id="RU003495"/>
    </source>
</evidence>
<dbReference type="CDD" id="cd22268">
    <property type="entry name" value="DPBB_RlpA-like"/>
    <property type="match status" value="1"/>
</dbReference>
<dbReference type="InterPro" id="IPR012997">
    <property type="entry name" value="RplA"/>
</dbReference>
<evidence type="ECO:0000256" key="6">
    <source>
        <dbReference type="SAM" id="SignalP"/>
    </source>
</evidence>
<keyword evidence="9" id="KW-1185">Reference proteome</keyword>
<dbReference type="EMBL" id="CP009888">
    <property type="protein sequence ID" value="AIY65282.1"/>
    <property type="molecule type" value="Genomic_DNA"/>
</dbReference>
<dbReference type="Pfam" id="PF03330">
    <property type="entry name" value="DPBB_1"/>
    <property type="match status" value="1"/>
</dbReference>
<evidence type="ECO:0000256" key="2">
    <source>
        <dbReference type="ARBA" id="ARBA00023239"/>
    </source>
</evidence>
<dbReference type="EC" id="4.2.2.-" evidence="4"/>
<evidence type="ECO:0000256" key="3">
    <source>
        <dbReference type="ARBA" id="ARBA00023316"/>
    </source>
</evidence>
<dbReference type="Pfam" id="PF05036">
    <property type="entry name" value="SPOR"/>
    <property type="match status" value="1"/>
</dbReference>
<feature type="domain" description="SPOR" evidence="7">
    <location>
        <begin position="170"/>
        <end position="246"/>
    </location>
</feature>
<dbReference type="GO" id="GO:0009279">
    <property type="term" value="C:cell outer membrane"/>
    <property type="evidence" value="ECO:0007669"/>
    <property type="project" value="TreeGrafter"/>
</dbReference>
<comment type="similarity">
    <text evidence="4 5">Belongs to the RlpA family.</text>
</comment>
<reference evidence="8 9" key="1">
    <citation type="submission" date="2014-11" db="EMBL/GenBank/DDBJ databases">
        <title>Complete Genome Sequence of Pseudoalteromonas sp. Strain OCN003 Isolated from Kaneohe Bay, Oahu, Hawaii.</title>
        <authorList>
            <person name="Beurmann S."/>
            <person name="Videau P."/>
            <person name="Ushijima B."/>
            <person name="Smith A.M."/>
            <person name="Aeby G.S."/>
            <person name="Callahan S.M."/>
            <person name="Belcaid M."/>
        </authorList>
    </citation>
    <scope>NUCLEOTIDE SEQUENCE [LARGE SCALE GENOMIC DNA]</scope>
    <source>
        <strain evidence="8 9">OCN003</strain>
    </source>
</reference>
<keyword evidence="2 4" id="KW-0456">Lyase</keyword>
<comment type="function">
    <text evidence="4">Lytic transglycosylase with a strong preference for naked glycan strands that lack stem peptides.</text>
</comment>
<sequence length="247" mass="27581">MKHLLLLLILVFLTACAPSGRYSMRHDAAPIRAPYPEEMRDVTVTSEKTSVSASRPYVVHGKRYTPLHSEAGFTETGIASWYGRKFHGHDTSNGETYDMFAMTAAHKTLPLPSFVRVTNLENGNSAIVRVNDRGPFHDDRIIDLSYAAAYKLGYHRQGTAKVKIEALLPQTNHHNAYIQIAAAQSVEQLGVLAKALTSEYQVDSKIVKKDGIYRLRLGPIEDAQVAKQLLDKIKANNHQNAFMLYSE</sequence>
<dbReference type="Gene3D" id="3.30.70.1070">
    <property type="entry name" value="Sporulation related repeat"/>
    <property type="match status" value="1"/>
</dbReference>
<keyword evidence="4" id="KW-0472">Membrane</keyword>
<evidence type="ECO:0000256" key="4">
    <source>
        <dbReference type="HAMAP-Rule" id="MF_02071"/>
    </source>
</evidence>
<dbReference type="InterPro" id="IPR034718">
    <property type="entry name" value="RlpA"/>
</dbReference>
<dbReference type="InterPro" id="IPR009009">
    <property type="entry name" value="RlpA-like_DPBB"/>
</dbReference>
<dbReference type="GO" id="GO:0042834">
    <property type="term" value="F:peptidoglycan binding"/>
    <property type="evidence" value="ECO:0007669"/>
    <property type="project" value="InterPro"/>
</dbReference>
<dbReference type="PANTHER" id="PTHR34183:SF1">
    <property type="entry name" value="ENDOLYTIC PEPTIDOGLYCAN TRANSGLYCOSYLASE RLPA"/>
    <property type="match status" value="1"/>
</dbReference>
<dbReference type="InterPro" id="IPR036908">
    <property type="entry name" value="RlpA-like_sf"/>
</dbReference>
<proteinExistence type="inferred from homology"/>
<dbReference type="SUPFAM" id="SSF50685">
    <property type="entry name" value="Barwin-like endoglucanases"/>
    <property type="match status" value="1"/>
</dbReference>
<comment type="subcellular location">
    <subcellularLocation>
        <location evidence="4">Cell membrane</location>
        <topology evidence="4">Lipid-anchor</topology>
    </subcellularLocation>
</comment>
<feature type="signal peptide" evidence="6">
    <location>
        <begin position="1"/>
        <end position="17"/>
    </location>
</feature>
<evidence type="ECO:0000313" key="9">
    <source>
        <dbReference type="Proteomes" id="UP000030341"/>
    </source>
</evidence>
<dbReference type="HOGENOM" id="CLU_042923_3_2_6"/>
<dbReference type="AlphaFoldDB" id="A0A0A7EH26"/>
<dbReference type="SUPFAM" id="SSF110997">
    <property type="entry name" value="Sporulation related repeat"/>
    <property type="match status" value="1"/>
</dbReference>